<protein>
    <submittedName>
        <fullName evidence="2">Uncharacterized protein</fullName>
    </submittedName>
</protein>
<name>A0AAV9HK95_9PEZI</name>
<keyword evidence="1" id="KW-1133">Transmembrane helix</keyword>
<feature type="transmembrane region" description="Helical" evidence="1">
    <location>
        <begin position="256"/>
        <end position="275"/>
    </location>
</feature>
<accession>A0AAV9HK95</accession>
<feature type="transmembrane region" description="Helical" evidence="1">
    <location>
        <begin position="215"/>
        <end position="236"/>
    </location>
</feature>
<gene>
    <name evidence="2" type="ORF">QBC42DRAFT_288478</name>
</gene>
<reference evidence="2" key="2">
    <citation type="submission" date="2023-06" db="EMBL/GenBank/DDBJ databases">
        <authorList>
            <consortium name="Lawrence Berkeley National Laboratory"/>
            <person name="Mondo S.J."/>
            <person name="Hensen N."/>
            <person name="Bonometti L."/>
            <person name="Westerberg I."/>
            <person name="Brannstrom I.O."/>
            <person name="Guillou S."/>
            <person name="Cros-Aarteil S."/>
            <person name="Calhoun S."/>
            <person name="Haridas S."/>
            <person name="Kuo A."/>
            <person name="Pangilinan J."/>
            <person name="Riley R."/>
            <person name="Labutti K."/>
            <person name="Andreopoulos B."/>
            <person name="Lipzen A."/>
            <person name="Chen C."/>
            <person name="Yanf M."/>
            <person name="Daum C."/>
            <person name="Ng V."/>
            <person name="Clum A."/>
            <person name="Steindorff A."/>
            <person name="Ohm R."/>
            <person name="Martin F."/>
            <person name="Silar P."/>
            <person name="Natvig D."/>
            <person name="Lalanne C."/>
            <person name="Gautier V."/>
            <person name="Ament-Velasquez S.L."/>
            <person name="Kruys A."/>
            <person name="Hutchinson M.I."/>
            <person name="Powell A.J."/>
            <person name="Barry K."/>
            <person name="Miller A.N."/>
            <person name="Grigoriev I.V."/>
            <person name="Debuchy R."/>
            <person name="Gladieux P."/>
            <person name="Thoren M.H."/>
            <person name="Johannesson H."/>
        </authorList>
    </citation>
    <scope>NUCLEOTIDE SEQUENCE</scope>
    <source>
        <strain evidence="2">PSN324</strain>
    </source>
</reference>
<evidence type="ECO:0000313" key="2">
    <source>
        <dbReference type="EMBL" id="KAK4460479.1"/>
    </source>
</evidence>
<feature type="transmembrane region" description="Helical" evidence="1">
    <location>
        <begin position="117"/>
        <end position="138"/>
    </location>
</feature>
<dbReference type="Proteomes" id="UP001321749">
    <property type="component" value="Unassembled WGS sequence"/>
</dbReference>
<organism evidence="2 3">
    <name type="scientific">Cladorrhinum samala</name>
    <dbReference type="NCBI Taxonomy" id="585594"/>
    <lineage>
        <taxon>Eukaryota</taxon>
        <taxon>Fungi</taxon>
        <taxon>Dikarya</taxon>
        <taxon>Ascomycota</taxon>
        <taxon>Pezizomycotina</taxon>
        <taxon>Sordariomycetes</taxon>
        <taxon>Sordariomycetidae</taxon>
        <taxon>Sordariales</taxon>
        <taxon>Podosporaceae</taxon>
        <taxon>Cladorrhinum</taxon>
    </lineage>
</organism>
<keyword evidence="1" id="KW-0812">Transmembrane</keyword>
<keyword evidence="3" id="KW-1185">Reference proteome</keyword>
<comment type="caution">
    <text evidence="2">The sequence shown here is derived from an EMBL/GenBank/DDBJ whole genome shotgun (WGS) entry which is preliminary data.</text>
</comment>
<proteinExistence type="predicted"/>
<feature type="transmembrane region" description="Helical" evidence="1">
    <location>
        <begin position="172"/>
        <end position="194"/>
    </location>
</feature>
<feature type="transmembrane region" description="Helical" evidence="1">
    <location>
        <begin position="19"/>
        <end position="37"/>
    </location>
</feature>
<keyword evidence="1" id="KW-0472">Membrane</keyword>
<evidence type="ECO:0000256" key="1">
    <source>
        <dbReference type="SAM" id="Phobius"/>
    </source>
</evidence>
<sequence length="310" mass="34084">MADVKNSCTVSGSSDMYGIGIRLGFYLQWLASILASYLMDDSEIRSTRFALSSYTAAVVAALAVQTNRSRVTDLDRYVTILLAFGAQISIHTWRILTSFDADWDPIRWDDAAARSAATLDMFSNLVLAAIGVLQYAFWGSLPSDATERSASVCQKYGFLFVPVSLYSITMKAVNLASSTSLFLVSLLGWVRWLVSQRPARNDAEPKSVRVEDRRAKLASLGSLANLTFAAIVITGAELTLTWNNVQDVSDLDTPGQVISFVLGLVVFSRVVWRWWNGRKPASRLDRMLAAVRDLLSRGANNSYKTNGGVV</sequence>
<dbReference type="EMBL" id="MU865011">
    <property type="protein sequence ID" value="KAK4460479.1"/>
    <property type="molecule type" value="Genomic_DNA"/>
</dbReference>
<reference evidence="2" key="1">
    <citation type="journal article" date="2023" name="Mol. Phylogenet. Evol.">
        <title>Genome-scale phylogeny and comparative genomics of the fungal order Sordariales.</title>
        <authorList>
            <person name="Hensen N."/>
            <person name="Bonometti L."/>
            <person name="Westerberg I."/>
            <person name="Brannstrom I.O."/>
            <person name="Guillou S."/>
            <person name="Cros-Aarteil S."/>
            <person name="Calhoun S."/>
            <person name="Haridas S."/>
            <person name="Kuo A."/>
            <person name="Mondo S."/>
            <person name="Pangilinan J."/>
            <person name="Riley R."/>
            <person name="LaButti K."/>
            <person name="Andreopoulos B."/>
            <person name="Lipzen A."/>
            <person name="Chen C."/>
            <person name="Yan M."/>
            <person name="Daum C."/>
            <person name="Ng V."/>
            <person name="Clum A."/>
            <person name="Steindorff A."/>
            <person name="Ohm R.A."/>
            <person name="Martin F."/>
            <person name="Silar P."/>
            <person name="Natvig D.O."/>
            <person name="Lalanne C."/>
            <person name="Gautier V."/>
            <person name="Ament-Velasquez S.L."/>
            <person name="Kruys A."/>
            <person name="Hutchinson M.I."/>
            <person name="Powell A.J."/>
            <person name="Barry K."/>
            <person name="Miller A.N."/>
            <person name="Grigoriev I.V."/>
            <person name="Debuchy R."/>
            <person name="Gladieux P."/>
            <person name="Hiltunen Thoren M."/>
            <person name="Johannesson H."/>
        </authorList>
    </citation>
    <scope>NUCLEOTIDE SEQUENCE</scope>
    <source>
        <strain evidence="2">PSN324</strain>
    </source>
</reference>
<dbReference type="AlphaFoldDB" id="A0AAV9HK95"/>
<evidence type="ECO:0000313" key="3">
    <source>
        <dbReference type="Proteomes" id="UP001321749"/>
    </source>
</evidence>